<name>A0A060T2G3_BLAAD</name>
<sequence>MRQSVRLNPIINIIIIINKYSCLLLTNLVEPMPPKRKTRAQKVDEPQSDVPEVTATEAAPKKRGRPRKADTAPQPAPDQPKESLYPVIPELQAKEKDKKSTEAVENDNENKDTNNSKPDSAKEPAKGPKETAKKGRKKKPWQKDAEEVNDNVNESTDDKSAANGKNDANTPTAGQEGQVGSEVDSLIEAQAESQALGAKAQSSKRPASALENDSPLINPKKRARPSGATVDQSPAKRQKLPSSIPRPQAQLRSHLNDSPSKPVQNPAKYKELEAKFNQLRNLRETQAEEALRKYKEVSERRNAASEQLIKELTLKLAQKDAEESKKADQPAPDAAQQEQSSEQIQNLQEEIEELDVQLESLQHENQQLQAKLEANSLDDDLITASRDFTSTISGLVISDVYDEEDDSRRYECVHSGLNGSFRYSLIDDGENIAYIPQFEDKDATIAELLPPYMCESLSFAKDSVSCCVYYYSIMVS</sequence>
<dbReference type="GO" id="GO:0005730">
    <property type="term" value="C:nucleolus"/>
    <property type="evidence" value="ECO:0007669"/>
    <property type="project" value="TreeGrafter"/>
</dbReference>
<proteinExistence type="predicted"/>
<dbReference type="InterPro" id="IPR040349">
    <property type="entry name" value="Csm1/Pcs1"/>
</dbReference>
<dbReference type="EMBL" id="HG937691">
    <property type="protein sequence ID" value="CDP33381.1"/>
    <property type="molecule type" value="Genomic_DNA"/>
</dbReference>
<evidence type="ECO:0000259" key="2">
    <source>
        <dbReference type="Pfam" id="PF12539"/>
    </source>
</evidence>
<dbReference type="Gene3D" id="3.90.1150.80">
    <property type="match status" value="1"/>
</dbReference>
<dbReference type="CDD" id="cd23787">
    <property type="entry name" value="RWD_CSM1"/>
    <property type="match status" value="1"/>
</dbReference>
<reference evidence="3" key="2">
    <citation type="submission" date="2014-06" db="EMBL/GenBank/DDBJ databases">
        <title>The complete genome of Blastobotrys (Arxula) adeninivorans LS3 - a yeast of biotechnological interest.</title>
        <authorList>
            <person name="Kunze G."/>
            <person name="Gaillardin C."/>
            <person name="Czernicka M."/>
            <person name="Durrens P."/>
            <person name="Martin T."/>
            <person name="Boer E."/>
            <person name="Gabaldon T."/>
            <person name="Cruz J."/>
            <person name="Talla E."/>
            <person name="Marck C."/>
            <person name="Goffeau A."/>
            <person name="Barbe V."/>
            <person name="Baret P."/>
            <person name="Baronian K."/>
            <person name="Beier S."/>
            <person name="Bleykasten C."/>
            <person name="Bode R."/>
            <person name="Casaregola S."/>
            <person name="Despons L."/>
            <person name="Fairhead C."/>
            <person name="Giersberg M."/>
            <person name="Gierski P."/>
            <person name="Hahnel U."/>
            <person name="Hartmann A."/>
            <person name="Jankowska D."/>
            <person name="Jubin C."/>
            <person name="Jung P."/>
            <person name="Lafontaine I."/>
            <person name="Leh-Louis V."/>
            <person name="Lemaire M."/>
            <person name="Marcet-Houben M."/>
            <person name="Mascher M."/>
            <person name="Morel G."/>
            <person name="Richard G.-F."/>
            <person name="Riechen J."/>
            <person name="Sacerdot C."/>
            <person name="Sarkar A."/>
            <person name="Savel G."/>
            <person name="Schacherer J."/>
            <person name="Sherman D."/>
            <person name="Straub M.-L."/>
            <person name="Stein N."/>
            <person name="Thierry A."/>
            <person name="Trautwein-Schult A."/>
            <person name="Westhof E."/>
            <person name="Worch S."/>
            <person name="Dujon B."/>
            <person name="Souciet J.-L."/>
            <person name="Wincker P."/>
            <person name="Scholz U."/>
            <person name="Neuveglise N."/>
        </authorList>
    </citation>
    <scope>NUCLEOTIDE SEQUENCE</scope>
    <source>
        <strain evidence="3">LS3</strain>
    </source>
</reference>
<dbReference type="PANTHER" id="PTHR28006:SF1">
    <property type="entry name" value="MONOPOLIN COMPLEX SUBUNIT CSM1"/>
    <property type="match status" value="1"/>
</dbReference>
<feature type="region of interest" description="Disordered" evidence="1">
    <location>
        <begin position="36"/>
        <end position="272"/>
    </location>
</feature>
<dbReference type="GO" id="GO:0051315">
    <property type="term" value="P:attachment of mitotic spindle microtubules to kinetochore"/>
    <property type="evidence" value="ECO:0007669"/>
    <property type="project" value="TreeGrafter"/>
</dbReference>
<organism evidence="3">
    <name type="scientific">Blastobotrys adeninivorans</name>
    <name type="common">Yeast</name>
    <name type="synonym">Arxula adeninivorans</name>
    <dbReference type="NCBI Taxonomy" id="409370"/>
    <lineage>
        <taxon>Eukaryota</taxon>
        <taxon>Fungi</taxon>
        <taxon>Dikarya</taxon>
        <taxon>Ascomycota</taxon>
        <taxon>Saccharomycotina</taxon>
        <taxon>Dipodascomycetes</taxon>
        <taxon>Dipodascales</taxon>
        <taxon>Trichomonascaceae</taxon>
        <taxon>Blastobotrys</taxon>
    </lineage>
</organism>
<accession>A0A060T2G3</accession>
<dbReference type="GO" id="GO:0072686">
    <property type="term" value="C:mitotic spindle"/>
    <property type="evidence" value="ECO:0007669"/>
    <property type="project" value="TreeGrafter"/>
</dbReference>
<gene>
    <name evidence="3" type="ORF">GNLVRS02_ARAD1A08140g</name>
</gene>
<reference evidence="3" key="1">
    <citation type="submission" date="2014-02" db="EMBL/GenBank/DDBJ databases">
        <authorList>
            <person name="Genoscope - CEA"/>
        </authorList>
    </citation>
    <scope>NUCLEOTIDE SEQUENCE</scope>
    <source>
        <strain evidence="3">LS3</strain>
    </source>
</reference>
<dbReference type="GO" id="GO:0033551">
    <property type="term" value="C:monopolin complex"/>
    <property type="evidence" value="ECO:0007669"/>
    <property type="project" value="InterPro"/>
</dbReference>
<feature type="compositionally biased region" description="Polar residues" evidence="1">
    <location>
        <begin position="166"/>
        <end position="175"/>
    </location>
</feature>
<feature type="region of interest" description="Disordered" evidence="1">
    <location>
        <begin position="320"/>
        <end position="344"/>
    </location>
</feature>
<evidence type="ECO:0000256" key="1">
    <source>
        <dbReference type="SAM" id="MobiDB-lite"/>
    </source>
</evidence>
<evidence type="ECO:0000313" key="3">
    <source>
        <dbReference type="EMBL" id="CDP33381.1"/>
    </source>
</evidence>
<feature type="compositionally biased region" description="Polar residues" evidence="1">
    <location>
        <begin position="250"/>
        <end position="263"/>
    </location>
</feature>
<dbReference type="Pfam" id="PF12539">
    <property type="entry name" value="Csm1"/>
    <property type="match status" value="1"/>
</dbReference>
<dbReference type="PANTHER" id="PTHR28006">
    <property type="entry name" value="MONOPOLIN COMPLEX SUBUNIT CSM1"/>
    <property type="match status" value="1"/>
</dbReference>
<feature type="compositionally biased region" description="Basic and acidic residues" evidence="1">
    <location>
        <begin position="92"/>
        <end position="133"/>
    </location>
</feature>
<dbReference type="GO" id="GO:0034506">
    <property type="term" value="C:chromosome, centromeric core domain"/>
    <property type="evidence" value="ECO:0007669"/>
    <property type="project" value="TreeGrafter"/>
</dbReference>
<dbReference type="InterPro" id="IPR020981">
    <property type="entry name" value="Csm1/Pcs1_C"/>
</dbReference>
<feature type="domain" description="Monopolin complex subunit Csm1/Pcs1 C-terminal" evidence="2">
    <location>
        <begin position="386"/>
        <end position="461"/>
    </location>
</feature>
<dbReference type="GO" id="GO:1990644">
    <property type="term" value="F:microtubule site clamp"/>
    <property type="evidence" value="ECO:0007669"/>
    <property type="project" value="TreeGrafter"/>
</dbReference>
<protein>
    <submittedName>
        <fullName evidence="3">ARAD1A08140p</fullName>
    </submittedName>
</protein>
<dbReference type="InterPro" id="IPR038608">
    <property type="entry name" value="Csm1/Pcs1_C_sf"/>
</dbReference>
<dbReference type="GO" id="GO:0045144">
    <property type="term" value="P:meiotic sister chromatid segregation"/>
    <property type="evidence" value="ECO:0007669"/>
    <property type="project" value="TreeGrafter"/>
</dbReference>
<dbReference type="AlphaFoldDB" id="A0A060T2G3"/>